<proteinExistence type="predicted"/>
<dbReference type="RefSeq" id="WP_088907964.1">
    <property type="nucleotide sequence ID" value="NZ_CP018145.1"/>
</dbReference>
<evidence type="ECO:0000256" key="1">
    <source>
        <dbReference type="SAM" id="SignalP"/>
    </source>
</evidence>
<accession>A0A220MHU9</accession>
<feature type="signal peptide" evidence="1">
    <location>
        <begin position="1"/>
        <end position="28"/>
    </location>
</feature>
<dbReference type="KEGG" id="bfm:BP422_11865"/>
<dbReference type="AlphaFoldDB" id="A0A220MHU9"/>
<sequence>MFKNMLRNVLCASAVISALTFGSQAAFANDIVQNQEKQSSAGGQIQAIKNQKDSVKPLYDYIWFRCTGLTNAHGWQTTFYNAKLTVNFTRTVTLQVNQTGNSPDVEYIIFKENGSTGGPTYLQARGSGPFLRQFVLEPGTYFVQYINYSKEPVDIYGTLS</sequence>
<gene>
    <name evidence="2" type="ORF">BP422_11865</name>
</gene>
<dbReference type="EMBL" id="CP018145">
    <property type="protein sequence ID" value="ASJ54180.1"/>
    <property type="molecule type" value="Genomic_DNA"/>
</dbReference>
<organism evidence="2 3">
    <name type="scientific">Brevibacillus formosus</name>
    <dbReference type="NCBI Taxonomy" id="54913"/>
    <lineage>
        <taxon>Bacteria</taxon>
        <taxon>Bacillati</taxon>
        <taxon>Bacillota</taxon>
        <taxon>Bacilli</taxon>
        <taxon>Bacillales</taxon>
        <taxon>Paenibacillaceae</taxon>
        <taxon>Brevibacillus</taxon>
    </lineage>
</organism>
<evidence type="ECO:0000313" key="2">
    <source>
        <dbReference type="EMBL" id="ASJ54180.1"/>
    </source>
</evidence>
<name>A0A220MHU9_9BACL</name>
<protein>
    <recommendedName>
        <fullName evidence="4">Peptidase C-terminal archaeal/bacterial domain-containing protein</fullName>
    </recommendedName>
</protein>
<evidence type="ECO:0000313" key="3">
    <source>
        <dbReference type="Proteomes" id="UP000197781"/>
    </source>
</evidence>
<feature type="chain" id="PRO_5012126297" description="Peptidase C-terminal archaeal/bacterial domain-containing protein" evidence="1">
    <location>
        <begin position="29"/>
        <end position="160"/>
    </location>
</feature>
<dbReference type="Proteomes" id="UP000197781">
    <property type="component" value="Chromosome"/>
</dbReference>
<keyword evidence="1" id="KW-0732">Signal</keyword>
<evidence type="ECO:0008006" key="4">
    <source>
        <dbReference type="Google" id="ProtNLM"/>
    </source>
</evidence>
<reference evidence="2 3" key="1">
    <citation type="submission" date="2016-11" db="EMBL/GenBank/DDBJ databases">
        <authorList>
            <person name="Jaros S."/>
            <person name="Januszkiewicz K."/>
            <person name="Wedrychowicz H."/>
        </authorList>
    </citation>
    <scope>NUCLEOTIDE SEQUENCE [LARGE SCALE GENOMIC DNA]</scope>
    <source>
        <strain evidence="2 3">NF2</strain>
    </source>
</reference>